<evidence type="ECO:0000313" key="4">
    <source>
        <dbReference type="Proteomes" id="UP000050761"/>
    </source>
</evidence>
<dbReference type="PANTHER" id="PTHR31640:SF1">
    <property type="entry name" value="BRIDGE-LIKE LIPID TRANSFER PROTEIN FAMILY MEMBER 1"/>
    <property type="match status" value="1"/>
</dbReference>
<dbReference type="EMBL" id="UZAH01031581">
    <property type="protein sequence ID" value="VDP16444.1"/>
    <property type="molecule type" value="Genomic_DNA"/>
</dbReference>
<dbReference type="InterPro" id="IPR033616">
    <property type="entry name" value="BLTP1"/>
</dbReference>
<dbReference type="PANTHER" id="PTHR31640">
    <property type="entry name" value="TRANSMEMBRANE PROTEIN KIAA1109"/>
    <property type="match status" value="1"/>
</dbReference>
<sequence>MNSSSDHIFEKIKFKLDDGTIDPEKALSSPRAHAVQSEEVPTVVCTRNQVPHMDIPSRPTKLSIGRAWVAAGYVNTHPGHFSTPADYAFDEVPVDMSCQEASGCSSLAFICCCLCQKLLCFTCFIERYHSCSTVYCILISKVRLRESAADRALLSIEGQAESVRAAFTKHPDYNGVPYKDPPRTMGDGFAILQSALLHFFYHQDILGYVTVDEQSLTAQRPIWESIWRFDHNTVISYGPWAEHQRVLLYSFFFPSDYQTMPVDELPKRGKRRIHIMHDVRISLLKETSIDVWFMRGDQLESVHSRCQPGSTIDMSIWWITKEDGFSWSLHTSLLRLESTSSLPYRKLLEAETFSVDADFHYPRVFNGKQTWTFKFRLTKCCCWLVWDHQRFVTDLINEFLGDTPPDLISFIPYTVKIDFDVTDSFEGILLLNESNWVDPSEKNPENVEAAIVGSHFNISFTMPFEDFLPELVSTTYALRMENSLALRLRYPPGSATAPIIAALARGANANVYSTPSPHGRNSKNKDEWHEIWRTESITCRFDYTYHPNVSKIASDLPLHVLQEFLPKPVEHPKDVSVLSKFFLLPPDHMNVMLEIGGSEVMLTGALIKCIIELKNNYFGLYDSMTDVTHPETAAMTRSIYNRVPPNAPVEAYRPVEVTVDLRVFNIRAHCLTYSTLSEEKGSFCRSSCFRYQKKLFISGNLKVVLRLTKY</sequence>
<reference evidence="5" key="2">
    <citation type="submission" date="2019-09" db="UniProtKB">
        <authorList>
            <consortium name="WormBaseParasite"/>
        </authorList>
    </citation>
    <scope>IDENTIFICATION</scope>
</reference>
<organism evidence="3">
    <name type="scientific">Heligmosomoides polygyrus</name>
    <name type="common">Parasitic roundworm</name>
    <dbReference type="NCBI Taxonomy" id="6339"/>
    <lineage>
        <taxon>Eukaryota</taxon>
        <taxon>Metazoa</taxon>
        <taxon>Ecdysozoa</taxon>
        <taxon>Nematoda</taxon>
        <taxon>Chromadorea</taxon>
        <taxon>Rhabditida</taxon>
        <taxon>Rhabditina</taxon>
        <taxon>Rhabditomorpha</taxon>
        <taxon>Strongyloidea</taxon>
        <taxon>Heligmosomidae</taxon>
        <taxon>Heligmosomoides</taxon>
    </lineage>
</organism>
<keyword evidence="4" id="KW-1185">Reference proteome</keyword>
<proteinExistence type="predicted"/>
<reference evidence="3 4" key="1">
    <citation type="submission" date="2018-11" db="EMBL/GenBank/DDBJ databases">
        <authorList>
            <consortium name="Pathogen Informatics"/>
        </authorList>
    </citation>
    <scope>NUCLEOTIDE SEQUENCE [LARGE SCALE GENOMIC DNA]</scope>
</reference>
<accession>A0A3P8CBA6</accession>
<dbReference type="Proteomes" id="UP000050761">
    <property type="component" value="Unassembled WGS sequence"/>
</dbReference>
<evidence type="ECO:0000313" key="3">
    <source>
        <dbReference type="EMBL" id="VDP16444.1"/>
    </source>
</evidence>
<dbReference type="Pfam" id="PF04236">
    <property type="entry name" value="Transp_Tc5_C"/>
    <property type="match status" value="1"/>
</dbReference>
<dbReference type="InterPro" id="IPR007350">
    <property type="entry name" value="Transposase_Tc5_C"/>
</dbReference>
<dbReference type="GO" id="GO:0048488">
    <property type="term" value="P:synaptic vesicle endocytosis"/>
    <property type="evidence" value="ECO:0007669"/>
    <property type="project" value="TreeGrafter"/>
</dbReference>
<dbReference type="WBParaSite" id="HPBE_0001973601-mRNA-1">
    <property type="protein sequence ID" value="HPBE_0001973601-mRNA-1"/>
    <property type="gene ID" value="HPBE_0001973601"/>
</dbReference>
<evidence type="ECO:0000259" key="1">
    <source>
        <dbReference type="Pfam" id="PF04236"/>
    </source>
</evidence>
<dbReference type="Pfam" id="PF20413">
    <property type="entry name" value="BLTP1_N"/>
    <property type="match status" value="1"/>
</dbReference>
<dbReference type="AlphaFoldDB" id="A0A3P8CBA6"/>
<dbReference type="InterPro" id="IPR047104">
    <property type="entry name" value="BLTP1_N"/>
</dbReference>
<feature type="domain" description="Transposase Tc5 C-terminal" evidence="1">
    <location>
        <begin position="68"/>
        <end position="131"/>
    </location>
</feature>
<dbReference type="OrthoDB" id="10051416at2759"/>
<protein>
    <submittedName>
        <fullName evidence="5">Transp_Tc5_C domain-containing protein</fullName>
    </submittedName>
</protein>
<dbReference type="GO" id="GO:0098793">
    <property type="term" value="C:presynapse"/>
    <property type="evidence" value="ECO:0007669"/>
    <property type="project" value="GOC"/>
</dbReference>
<gene>
    <name evidence="3" type="ORF">HPBE_LOCUS19735</name>
</gene>
<evidence type="ECO:0000313" key="5">
    <source>
        <dbReference type="WBParaSite" id="HPBE_0001973601-mRNA-1"/>
    </source>
</evidence>
<evidence type="ECO:0000259" key="2">
    <source>
        <dbReference type="Pfam" id="PF20413"/>
    </source>
</evidence>
<name>A0A3P8CBA6_HELPZ</name>
<feature type="domain" description="Bridge-like lipid transfer protein family member 1 N-terminal" evidence="2">
    <location>
        <begin position="147"/>
        <end position="627"/>
    </location>
</feature>